<evidence type="ECO:0000313" key="2">
    <source>
        <dbReference type="Proteomes" id="UP000634780"/>
    </source>
</evidence>
<dbReference type="EMBL" id="JAEKOZ010000003">
    <property type="protein sequence ID" value="MBJ3806767.1"/>
    <property type="molecule type" value="Genomic_DNA"/>
</dbReference>
<gene>
    <name evidence="1" type="ORF">JGB26_06485</name>
</gene>
<keyword evidence="2" id="KW-1185">Reference proteome</keyword>
<dbReference type="Proteomes" id="UP000634780">
    <property type="component" value="Unassembled WGS sequence"/>
</dbReference>
<comment type="caution">
    <text evidence="1">The sequence shown here is derived from an EMBL/GenBank/DDBJ whole genome shotgun (WGS) entry which is preliminary data.</text>
</comment>
<dbReference type="RefSeq" id="WP_190116165.1">
    <property type="nucleotide sequence ID" value="NZ_BMVR01000005.1"/>
</dbReference>
<sequence>MADTAVCDELVGAALLAALEQRFDAGLLPPREPQAIIHPNGFVKLPLARTGDGDTRLFLHVWRADSADAAVHDHRWAFASAVLCGELSHTLMDVTVTPGSAGSPPNCLPVARYRPEDGKHCFDTSHDETAVVNHRRTQVFSAGQRYGMDAFVFHRAHARAGAMTFVARGLPRRAYSRVLLDGEAVPPETRQWRRLDEAERRQHLRAALAALDALEELARPEALG</sequence>
<organism evidence="1 2">
    <name type="scientific">Streptomyces flavofungini</name>
    <dbReference type="NCBI Taxonomy" id="68200"/>
    <lineage>
        <taxon>Bacteria</taxon>
        <taxon>Bacillati</taxon>
        <taxon>Actinomycetota</taxon>
        <taxon>Actinomycetes</taxon>
        <taxon>Kitasatosporales</taxon>
        <taxon>Streptomycetaceae</taxon>
        <taxon>Streptomyces</taxon>
    </lineage>
</organism>
<name>A0ABS0X0Q2_9ACTN</name>
<accession>A0ABS0X0Q2</accession>
<proteinExistence type="predicted"/>
<reference evidence="1 2" key="1">
    <citation type="submission" date="2020-12" db="EMBL/GenBank/DDBJ databases">
        <title>Streptomyces typhae sp. nov., a novel endophytic actinomycete isolated from the root of cattail pollen (Typha angustifolia L.).</title>
        <authorList>
            <person name="Peng C."/>
            <person name="Liu C."/>
        </authorList>
    </citation>
    <scope>NUCLEOTIDE SEQUENCE [LARGE SCALE GENOMIC DNA]</scope>
    <source>
        <strain evidence="1 2">JCM 4753</strain>
    </source>
</reference>
<protein>
    <submittedName>
        <fullName evidence="1">Uncharacterized protein</fullName>
    </submittedName>
</protein>
<evidence type="ECO:0000313" key="1">
    <source>
        <dbReference type="EMBL" id="MBJ3806767.1"/>
    </source>
</evidence>